<evidence type="ECO:0000313" key="1">
    <source>
        <dbReference type="EMBL" id="EWC47555.1"/>
    </source>
</evidence>
<gene>
    <name evidence="1" type="ORF">DRE_03175</name>
</gene>
<organism evidence="1 2">
    <name type="scientific">Drechslerella stenobrocha 248</name>
    <dbReference type="NCBI Taxonomy" id="1043628"/>
    <lineage>
        <taxon>Eukaryota</taxon>
        <taxon>Fungi</taxon>
        <taxon>Dikarya</taxon>
        <taxon>Ascomycota</taxon>
        <taxon>Pezizomycotina</taxon>
        <taxon>Orbiliomycetes</taxon>
        <taxon>Orbiliales</taxon>
        <taxon>Orbiliaceae</taxon>
        <taxon>Drechslerella</taxon>
    </lineage>
</organism>
<accession>W7IEW1</accession>
<sequence length="367" mass="40227">MTEAAVTPAADNSDTAELLAGHFHLHPSYGVDGETDRYERRREEVTDSRQLMFAAVPQPMAEVGSGPSAHRSYLLTGVRRHAAARPAAVWMGDVRWRRQPTLLIPPLSPRGGAGAGLPGTAMMAIECPTSRRYWFDSMANVRDSRELTEEDRTYAKNPDGTPVTEGCFYTTDNRSPGRIFVATRPRFVPGRALPADGSEAGYEIVPTCGLGGGPINLANIFYQCSNLRCGRRVAAEMTFGCGKCGCVSTTRYCSVECQWTDADHWRICGWLPLLEGNVVPATDPQRVISSKQTYRAPNVDAWRQQVSHATSPGSYTLFLLVSDGFGPPYRDTYQVAFPPGWEGNCFAFLTRLAVDRGHVGAVRLCGR</sequence>
<keyword evidence="2" id="KW-1185">Reference proteome</keyword>
<dbReference type="OrthoDB" id="5411392at2759"/>
<dbReference type="EMBL" id="KI966409">
    <property type="protein sequence ID" value="EWC47555.1"/>
    <property type="molecule type" value="Genomic_DNA"/>
</dbReference>
<protein>
    <submittedName>
        <fullName evidence="1">Uncharacterized protein</fullName>
    </submittedName>
</protein>
<proteinExistence type="predicted"/>
<reference evidence="1 2" key="1">
    <citation type="submission" date="2013-05" db="EMBL/GenBank/DDBJ databases">
        <title>Drechslerella stenobrocha genome reveals carnivorous origination and mechanical trapping mechanism of predatory fungi.</title>
        <authorList>
            <person name="Liu X."/>
            <person name="Zhang W."/>
            <person name="Liu K."/>
        </authorList>
    </citation>
    <scope>NUCLEOTIDE SEQUENCE [LARGE SCALE GENOMIC DNA]</scope>
    <source>
        <strain evidence="1 2">248</strain>
    </source>
</reference>
<dbReference type="Proteomes" id="UP000024837">
    <property type="component" value="Unassembled WGS sequence"/>
</dbReference>
<evidence type="ECO:0000313" key="2">
    <source>
        <dbReference type="Proteomes" id="UP000024837"/>
    </source>
</evidence>
<name>W7IEW1_9PEZI</name>
<dbReference type="HOGENOM" id="CLU_754443_0_0_1"/>
<dbReference type="AlphaFoldDB" id="W7IEW1"/>